<comment type="caution">
    <text evidence="1">The sequence shown here is derived from an EMBL/GenBank/DDBJ whole genome shotgun (WGS) entry which is preliminary data.</text>
</comment>
<protein>
    <submittedName>
        <fullName evidence="1">Uncharacterized protein</fullName>
    </submittedName>
</protein>
<dbReference type="EMBL" id="JAPDFW010000111">
    <property type="protein sequence ID" value="KAJ5068934.1"/>
    <property type="molecule type" value="Genomic_DNA"/>
</dbReference>
<dbReference type="AlphaFoldDB" id="A0A9Q0R6E8"/>
<dbReference type="Proteomes" id="UP001149090">
    <property type="component" value="Unassembled WGS sequence"/>
</dbReference>
<evidence type="ECO:0000313" key="2">
    <source>
        <dbReference type="Proteomes" id="UP001149090"/>
    </source>
</evidence>
<name>A0A9Q0R6E8_ANAIG</name>
<organism evidence="1 2">
    <name type="scientific">Anaeramoeba ignava</name>
    <name type="common">Anaerobic marine amoeba</name>
    <dbReference type="NCBI Taxonomy" id="1746090"/>
    <lineage>
        <taxon>Eukaryota</taxon>
        <taxon>Metamonada</taxon>
        <taxon>Anaeramoebidae</taxon>
        <taxon>Anaeramoeba</taxon>
    </lineage>
</organism>
<reference evidence="1" key="1">
    <citation type="submission" date="2022-10" db="EMBL/GenBank/DDBJ databases">
        <title>Novel sulphate-reducing endosymbionts in the free-living metamonad Anaeramoeba.</title>
        <authorList>
            <person name="Jerlstrom-Hultqvist J."/>
            <person name="Cepicka I."/>
            <person name="Gallot-Lavallee L."/>
            <person name="Salas-Leiva D."/>
            <person name="Curtis B.A."/>
            <person name="Zahonova K."/>
            <person name="Pipaliya S."/>
            <person name="Dacks J."/>
            <person name="Roger A.J."/>
        </authorList>
    </citation>
    <scope>NUCLEOTIDE SEQUENCE</scope>
    <source>
        <strain evidence="1">BMAN</strain>
    </source>
</reference>
<sequence>MIRVIISSPKFYELILSIQHSSKKVSFPTLIFDPEDGFKSKYTHFFDNLKNIWKTNNFVTLKKYCSFKKIIHKKNYNFFIEKLNLIIQRVHDKEKRKIIPKTKIRDKLRDISKLNFNRVSLNTSTKPQNLKNVDLVYSNEEKEIKIEDDFQKQTKKLSINYESFLFLFTELLDMLKSISQELNQENPNIKQIEKIVNMIIQNSLHYSTTTSLESFCNLTHQITINKPQIFWIDLPHQDNKNISEYLQKYGIKTYFPPTKMEKIDNKNMEVVDIQTAKADVLAWFCDHDVQIFDNPTFFIDKYQSFNKKCQNYQLNEFSLRFVSNSHTCYPMLSFLRRILFSNAPFLIYCSKNSANSQRVQSCLSSFSNVWITWHLQIARKFMLM</sequence>
<proteinExistence type="predicted"/>
<evidence type="ECO:0000313" key="1">
    <source>
        <dbReference type="EMBL" id="KAJ5068934.1"/>
    </source>
</evidence>
<keyword evidence="2" id="KW-1185">Reference proteome</keyword>
<gene>
    <name evidence="1" type="ORF">M0811_12106</name>
</gene>
<accession>A0A9Q0R6E8</accession>